<dbReference type="InterPro" id="IPR002345">
    <property type="entry name" value="Lipocalin"/>
</dbReference>
<evidence type="ECO:0000259" key="4">
    <source>
        <dbReference type="Pfam" id="PF00061"/>
    </source>
</evidence>
<evidence type="ECO:0000256" key="1">
    <source>
        <dbReference type="ARBA" id="ARBA00004613"/>
    </source>
</evidence>
<dbReference type="InParanoid" id="A0A6P6DBH1"/>
<proteinExistence type="inferred from homology"/>
<dbReference type="PANTHER" id="PTHR11430">
    <property type="entry name" value="LIPOCALIN"/>
    <property type="match status" value="1"/>
</dbReference>
<evidence type="ECO:0000256" key="3">
    <source>
        <dbReference type="ARBA" id="ARBA00022525"/>
    </source>
</evidence>
<dbReference type="InterPro" id="IPR000566">
    <property type="entry name" value="Lipocln_cytosolic_FA-bd_dom"/>
</dbReference>
<reference evidence="6" key="1">
    <citation type="submission" date="2025-08" db="UniProtKB">
        <authorList>
            <consortium name="RefSeq"/>
        </authorList>
    </citation>
    <scope>IDENTIFICATION</scope>
</reference>
<keyword evidence="5" id="KW-1185">Reference proteome</keyword>
<organism evidence="5 6">
    <name type="scientific">Octodon degus</name>
    <name type="common">Degu</name>
    <name type="synonym">Sciurus degus</name>
    <dbReference type="NCBI Taxonomy" id="10160"/>
    <lineage>
        <taxon>Eukaryota</taxon>
        <taxon>Metazoa</taxon>
        <taxon>Chordata</taxon>
        <taxon>Craniata</taxon>
        <taxon>Vertebrata</taxon>
        <taxon>Euteleostomi</taxon>
        <taxon>Mammalia</taxon>
        <taxon>Eutheria</taxon>
        <taxon>Euarchontoglires</taxon>
        <taxon>Glires</taxon>
        <taxon>Rodentia</taxon>
        <taxon>Hystricomorpha</taxon>
        <taxon>Octodontidae</taxon>
        <taxon>Octodon</taxon>
    </lineage>
</organism>
<dbReference type="Proteomes" id="UP000515203">
    <property type="component" value="Unplaced"/>
</dbReference>
<evidence type="ECO:0000313" key="5">
    <source>
        <dbReference type="Proteomes" id="UP000515203"/>
    </source>
</evidence>
<comment type="subcellular location">
    <subcellularLocation>
        <location evidence="1">Secreted</location>
    </subcellularLocation>
</comment>
<dbReference type="GO" id="GO:0005615">
    <property type="term" value="C:extracellular space"/>
    <property type="evidence" value="ECO:0007669"/>
    <property type="project" value="TreeGrafter"/>
</dbReference>
<sequence>MFFPHQNFNYSWAQGKWYAIAIADAAIKNGAKKKINMHSVFFNATDDHGYLFTTIMYRPFLPIASSKPIMVNRSHRECDRWIRKFSPTKYPRNFVIEYPCRPHGLQRYNMIILSTNYNEYALVGFEQKFHDKEYIHLMLYGRTKTQKSLMKKRFISFAKKLDFTEDNIIFFIPIEKCIDDS</sequence>
<dbReference type="SUPFAM" id="SSF50814">
    <property type="entry name" value="Lipocalins"/>
    <property type="match status" value="1"/>
</dbReference>
<accession>A0A6P6DBH1</accession>
<dbReference type="RefSeq" id="XP_023557381.1">
    <property type="nucleotide sequence ID" value="XM_023701613.1"/>
</dbReference>
<keyword evidence="3" id="KW-0964">Secreted</keyword>
<protein>
    <submittedName>
        <fullName evidence="6">Neutrophil gelatinase-associated lipocalin-like</fullName>
    </submittedName>
</protein>
<evidence type="ECO:0000313" key="6">
    <source>
        <dbReference type="RefSeq" id="XP_023557381.1"/>
    </source>
</evidence>
<feature type="domain" description="Lipocalin/cytosolic fatty-acid binding" evidence="4">
    <location>
        <begin position="14"/>
        <end position="171"/>
    </location>
</feature>
<evidence type="ECO:0000256" key="2">
    <source>
        <dbReference type="ARBA" id="ARBA00006889"/>
    </source>
</evidence>
<name>A0A6P6DBH1_OCTDE</name>
<dbReference type="PANTHER" id="PTHR11430:SF13">
    <property type="entry name" value="NEUTROPHIL GELATINASE-ASSOCIATED LIPOCALIN"/>
    <property type="match status" value="1"/>
</dbReference>
<gene>
    <name evidence="6" type="primary">LOC111812708</name>
</gene>
<dbReference type="Pfam" id="PF00061">
    <property type="entry name" value="Lipocalin"/>
    <property type="match status" value="1"/>
</dbReference>
<dbReference type="AlphaFoldDB" id="A0A6P6DBH1"/>
<dbReference type="InterPro" id="IPR012674">
    <property type="entry name" value="Calycin"/>
</dbReference>
<comment type="similarity">
    <text evidence="2">Belongs to the calycin superfamily. Lipocalin family.</text>
</comment>
<dbReference type="Gene3D" id="2.40.128.20">
    <property type="match status" value="1"/>
</dbReference>
<dbReference type="GeneID" id="111812708"/>
<dbReference type="GO" id="GO:0036094">
    <property type="term" value="F:small molecule binding"/>
    <property type="evidence" value="ECO:0007669"/>
    <property type="project" value="InterPro"/>
</dbReference>